<feature type="compositionally biased region" description="Polar residues" evidence="1">
    <location>
        <begin position="1"/>
        <end position="17"/>
    </location>
</feature>
<protein>
    <submittedName>
        <fullName evidence="2">Uncharacterized protein</fullName>
    </submittedName>
</protein>
<dbReference type="Proteomes" id="UP000215405">
    <property type="component" value="Unassembled WGS sequence"/>
</dbReference>
<keyword evidence="3" id="KW-1185">Reference proteome</keyword>
<comment type="caution">
    <text evidence="2">The sequence shown here is derived from an EMBL/GenBank/DDBJ whole genome shotgun (WGS) entry which is preliminary data.</text>
</comment>
<dbReference type="EMBL" id="NBYO01000002">
    <property type="protein sequence ID" value="OXT00310.1"/>
    <property type="molecule type" value="Genomic_DNA"/>
</dbReference>
<dbReference type="AlphaFoldDB" id="A0A231UWN5"/>
<name>A0A231UWN5_9HYPH</name>
<feature type="region of interest" description="Disordered" evidence="1">
    <location>
        <begin position="1"/>
        <end position="20"/>
    </location>
</feature>
<sequence length="112" mass="12702">MRFSTRFSKGSISTPPSTAFLLMPQHNDKSLIPLEEVRRNFISHPTLPKLLRELGSEEIGVPLVRIEECQKSATRIYLHVLTSNPDRRVKSQCPRRAFSARKRTGTKSSKPG</sequence>
<gene>
    <name evidence="2" type="ORF">B7H23_09175</name>
</gene>
<evidence type="ECO:0000313" key="3">
    <source>
        <dbReference type="Proteomes" id="UP000215405"/>
    </source>
</evidence>
<dbReference type="InterPro" id="IPR020518">
    <property type="entry name" value="Tscrpt_reg_PrtN"/>
</dbReference>
<reference evidence="3" key="1">
    <citation type="journal article" date="2017" name="Int. J. Syst. Evol. Microbiol.">
        <title>Notoacmeibacter marinus gen. nov., sp. nov., isolated from the gut of a limpet and proposal of Notoacmeibacteraceae fam. nov. in the order Rhizobiales of the class Alphaproteobacteria.</title>
        <authorList>
            <person name="Huang Z."/>
            <person name="Guo F."/>
            <person name="Lai Q."/>
        </authorList>
    </citation>
    <scope>NUCLEOTIDE SEQUENCE [LARGE SCALE GENOMIC DNA]</scope>
    <source>
        <strain evidence="3">XMTR2A4</strain>
    </source>
</reference>
<proteinExistence type="predicted"/>
<organism evidence="2 3">
    <name type="scientific">Notoacmeibacter marinus</name>
    <dbReference type="NCBI Taxonomy" id="1876515"/>
    <lineage>
        <taxon>Bacteria</taxon>
        <taxon>Pseudomonadati</taxon>
        <taxon>Pseudomonadota</taxon>
        <taxon>Alphaproteobacteria</taxon>
        <taxon>Hyphomicrobiales</taxon>
        <taxon>Notoacmeibacteraceae</taxon>
        <taxon>Notoacmeibacter</taxon>
    </lineage>
</organism>
<evidence type="ECO:0000256" key="1">
    <source>
        <dbReference type="SAM" id="MobiDB-lite"/>
    </source>
</evidence>
<dbReference type="GO" id="GO:0006355">
    <property type="term" value="P:regulation of DNA-templated transcription"/>
    <property type="evidence" value="ECO:0007669"/>
    <property type="project" value="InterPro"/>
</dbReference>
<dbReference type="Pfam" id="PF11112">
    <property type="entry name" value="PyocinActivator"/>
    <property type="match status" value="1"/>
</dbReference>
<dbReference type="RefSeq" id="WP_094077138.1">
    <property type="nucleotide sequence ID" value="NZ_NBYO01000002.1"/>
</dbReference>
<evidence type="ECO:0000313" key="2">
    <source>
        <dbReference type="EMBL" id="OXT00310.1"/>
    </source>
</evidence>
<accession>A0A231UWN5</accession>
<feature type="region of interest" description="Disordered" evidence="1">
    <location>
        <begin position="88"/>
        <end position="112"/>
    </location>
</feature>